<evidence type="ECO:0000313" key="2">
    <source>
        <dbReference type="Proteomes" id="UP000324222"/>
    </source>
</evidence>
<comment type="caution">
    <text evidence="1">The sequence shown here is derived from an EMBL/GenBank/DDBJ whole genome shotgun (WGS) entry which is preliminary data.</text>
</comment>
<proteinExistence type="predicted"/>
<dbReference type="EMBL" id="VSRR010012859">
    <property type="protein sequence ID" value="MPC55065.1"/>
    <property type="molecule type" value="Genomic_DNA"/>
</dbReference>
<gene>
    <name evidence="1" type="ORF">E2C01_048997</name>
</gene>
<evidence type="ECO:0000313" key="1">
    <source>
        <dbReference type="EMBL" id="MPC55065.1"/>
    </source>
</evidence>
<dbReference type="Proteomes" id="UP000324222">
    <property type="component" value="Unassembled WGS sequence"/>
</dbReference>
<keyword evidence="2" id="KW-1185">Reference proteome</keyword>
<reference evidence="1 2" key="1">
    <citation type="submission" date="2019-05" db="EMBL/GenBank/DDBJ databases">
        <title>Another draft genome of Portunus trituberculatus and its Hox gene families provides insights of decapod evolution.</title>
        <authorList>
            <person name="Jeong J.-H."/>
            <person name="Song I."/>
            <person name="Kim S."/>
            <person name="Choi T."/>
            <person name="Kim D."/>
            <person name="Ryu S."/>
            <person name="Kim W."/>
        </authorList>
    </citation>
    <scope>NUCLEOTIDE SEQUENCE [LARGE SCALE GENOMIC DNA]</scope>
    <source>
        <tissue evidence="1">Muscle</tissue>
    </source>
</reference>
<accession>A0A5B7GCG9</accession>
<dbReference type="AlphaFoldDB" id="A0A5B7GCG9"/>
<protein>
    <submittedName>
        <fullName evidence="1">Uncharacterized protein</fullName>
    </submittedName>
</protein>
<organism evidence="1 2">
    <name type="scientific">Portunus trituberculatus</name>
    <name type="common">Swimming crab</name>
    <name type="synonym">Neptunus trituberculatus</name>
    <dbReference type="NCBI Taxonomy" id="210409"/>
    <lineage>
        <taxon>Eukaryota</taxon>
        <taxon>Metazoa</taxon>
        <taxon>Ecdysozoa</taxon>
        <taxon>Arthropoda</taxon>
        <taxon>Crustacea</taxon>
        <taxon>Multicrustacea</taxon>
        <taxon>Malacostraca</taxon>
        <taxon>Eumalacostraca</taxon>
        <taxon>Eucarida</taxon>
        <taxon>Decapoda</taxon>
        <taxon>Pleocyemata</taxon>
        <taxon>Brachyura</taxon>
        <taxon>Eubrachyura</taxon>
        <taxon>Portunoidea</taxon>
        <taxon>Portunidae</taxon>
        <taxon>Portuninae</taxon>
        <taxon>Portunus</taxon>
    </lineage>
</organism>
<name>A0A5B7GCG9_PORTR</name>
<sequence>MIFSVRSSCLWEQESPRESGVAQGTLGHAFRLYSVRKILDSSTTATRKGTLGAVACDWSVAMAVRPSEALRRRTGGKARLTLQTGTPRAAQRLRDFPSSLFSC</sequence>